<comment type="caution">
    <text evidence="1">The sequence shown here is derived from an EMBL/GenBank/DDBJ whole genome shotgun (WGS) entry which is preliminary data.</text>
</comment>
<proteinExistence type="predicted"/>
<sequence>MSTTDPSAAKPVSAIAPTPGLDGFNLRNQFNKMYDQAYTTIDPIDQSVKKSFFNKEIIEELGVIGDPIPEFSDEIDEDLLE</sequence>
<accession>A0A2T9ZDG5</accession>
<protein>
    <submittedName>
        <fullName evidence="1">Uncharacterized protein</fullName>
    </submittedName>
</protein>
<dbReference type="EMBL" id="MBFS01000399">
    <property type="protein sequence ID" value="PVV02590.1"/>
    <property type="molecule type" value="Genomic_DNA"/>
</dbReference>
<evidence type="ECO:0000313" key="1">
    <source>
        <dbReference type="EMBL" id="PVV02590.1"/>
    </source>
</evidence>
<dbReference type="AlphaFoldDB" id="A0A2T9ZDG5"/>
<organism evidence="1 2">
    <name type="scientific">Smittium megazygosporum</name>
    <dbReference type="NCBI Taxonomy" id="133381"/>
    <lineage>
        <taxon>Eukaryota</taxon>
        <taxon>Fungi</taxon>
        <taxon>Fungi incertae sedis</taxon>
        <taxon>Zoopagomycota</taxon>
        <taxon>Kickxellomycotina</taxon>
        <taxon>Harpellomycetes</taxon>
        <taxon>Harpellales</taxon>
        <taxon>Legeriomycetaceae</taxon>
        <taxon>Smittium</taxon>
    </lineage>
</organism>
<dbReference type="Proteomes" id="UP000245609">
    <property type="component" value="Unassembled WGS sequence"/>
</dbReference>
<reference evidence="1 2" key="1">
    <citation type="journal article" date="2018" name="MBio">
        <title>Comparative Genomics Reveals the Core Gene Toolbox for the Fungus-Insect Symbiosis.</title>
        <authorList>
            <person name="Wang Y."/>
            <person name="Stata M."/>
            <person name="Wang W."/>
            <person name="Stajich J.E."/>
            <person name="White M.M."/>
            <person name="Moncalvo J.M."/>
        </authorList>
    </citation>
    <scope>NUCLEOTIDE SEQUENCE [LARGE SCALE GENOMIC DNA]</scope>
    <source>
        <strain evidence="1 2">SC-DP-2</strain>
    </source>
</reference>
<gene>
    <name evidence="1" type="ORF">BB560_002953</name>
</gene>
<keyword evidence="2" id="KW-1185">Reference proteome</keyword>
<name>A0A2T9ZDG5_9FUNG</name>
<evidence type="ECO:0000313" key="2">
    <source>
        <dbReference type="Proteomes" id="UP000245609"/>
    </source>
</evidence>